<dbReference type="Pfam" id="PF07714">
    <property type="entry name" value="PK_Tyr_Ser-Thr"/>
    <property type="match status" value="1"/>
</dbReference>
<dbReference type="PROSITE" id="PS50011">
    <property type="entry name" value="PROTEIN_KINASE_DOM"/>
    <property type="match status" value="1"/>
</dbReference>
<dbReference type="PRINTS" id="PR00109">
    <property type="entry name" value="TYRKINASE"/>
</dbReference>
<evidence type="ECO:0000259" key="1">
    <source>
        <dbReference type="PROSITE" id="PS50011"/>
    </source>
</evidence>
<dbReference type="PANTHER" id="PTHR24416:SF634">
    <property type="entry name" value="DISCOIDIN DOMAIN-CONTAINING RECEPTOR TYROSINE KINASE B"/>
    <property type="match status" value="1"/>
</dbReference>
<protein>
    <recommendedName>
        <fullName evidence="1">Protein kinase domain-containing protein</fullName>
    </recommendedName>
</protein>
<feature type="domain" description="Protein kinase" evidence="1">
    <location>
        <begin position="1"/>
        <end position="189"/>
    </location>
</feature>
<dbReference type="SUPFAM" id="SSF56112">
    <property type="entry name" value="Protein kinase-like (PK-like)"/>
    <property type="match status" value="1"/>
</dbReference>
<dbReference type="PROSITE" id="PS00109">
    <property type="entry name" value="PROTEIN_KINASE_TYR"/>
    <property type="match status" value="1"/>
</dbReference>
<dbReference type="GO" id="GO:0043235">
    <property type="term" value="C:receptor complex"/>
    <property type="evidence" value="ECO:0007669"/>
    <property type="project" value="TreeGrafter"/>
</dbReference>
<accession>A0A815TFX3</accession>
<dbReference type="AlphaFoldDB" id="A0A815TFX3"/>
<dbReference type="InterPro" id="IPR000719">
    <property type="entry name" value="Prot_kinase_dom"/>
</dbReference>
<dbReference type="Proteomes" id="UP000663891">
    <property type="component" value="Unassembled WGS sequence"/>
</dbReference>
<dbReference type="InterPro" id="IPR001245">
    <property type="entry name" value="Ser-Thr/Tyr_kinase_cat_dom"/>
</dbReference>
<evidence type="ECO:0000313" key="2">
    <source>
        <dbReference type="EMBL" id="CAF1507861.1"/>
    </source>
</evidence>
<dbReference type="InterPro" id="IPR050122">
    <property type="entry name" value="RTK"/>
</dbReference>
<gene>
    <name evidence="2" type="ORF">VCS650_LOCUS42604</name>
</gene>
<dbReference type="EMBL" id="CAJNON010002350">
    <property type="protein sequence ID" value="CAF1507861.1"/>
    <property type="molecule type" value="Genomic_DNA"/>
</dbReference>
<dbReference type="GO" id="GO:0038062">
    <property type="term" value="F:protein tyrosine kinase collagen receptor activity"/>
    <property type="evidence" value="ECO:0007669"/>
    <property type="project" value="TreeGrafter"/>
</dbReference>
<dbReference type="GO" id="GO:0005524">
    <property type="term" value="F:ATP binding"/>
    <property type="evidence" value="ECO:0007669"/>
    <property type="project" value="InterPro"/>
</dbReference>
<proteinExistence type="predicted"/>
<comment type="caution">
    <text evidence="2">The sequence shown here is derived from an EMBL/GenBank/DDBJ whole genome shotgun (WGS) entry which is preliminary data.</text>
</comment>
<dbReference type="OrthoDB" id="6071166at2759"/>
<dbReference type="SMART" id="SM00219">
    <property type="entry name" value="TyrKc"/>
    <property type="match status" value="1"/>
</dbReference>
<dbReference type="InterPro" id="IPR008266">
    <property type="entry name" value="Tyr_kinase_AS"/>
</dbReference>
<organism evidence="2 3">
    <name type="scientific">Adineta steineri</name>
    <dbReference type="NCBI Taxonomy" id="433720"/>
    <lineage>
        <taxon>Eukaryota</taxon>
        <taxon>Metazoa</taxon>
        <taxon>Spiralia</taxon>
        <taxon>Gnathifera</taxon>
        <taxon>Rotifera</taxon>
        <taxon>Eurotatoria</taxon>
        <taxon>Bdelloidea</taxon>
        <taxon>Adinetida</taxon>
        <taxon>Adinetidae</taxon>
        <taxon>Adineta</taxon>
    </lineage>
</organism>
<dbReference type="GO" id="GO:0010976">
    <property type="term" value="P:positive regulation of neuron projection development"/>
    <property type="evidence" value="ECO:0007669"/>
    <property type="project" value="TreeGrafter"/>
</dbReference>
<name>A0A815TFX3_9BILA</name>
<reference evidence="2" key="1">
    <citation type="submission" date="2021-02" db="EMBL/GenBank/DDBJ databases">
        <authorList>
            <person name="Nowell W R."/>
        </authorList>
    </citation>
    <scope>NUCLEOTIDE SEQUENCE</scope>
</reference>
<dbReference type="InterPro" id="IPR011009">
    <property type="entry name" value="Kinase-like_dom_sf"/>
</dbReference>
<evidence type="ECO:0000313" key="3">
    <source>
        <dbReference type="Proteomes" id="UP000663891"/>
    </source>
</evidence>
<dbReference type="InterPro" id="IPR020635">
    <property type="entry name" value="Tyr_kinase_cat_dom"/>
</dbReference>
<dbReference type="GO" id="GO:0005886">
    <property type="term" value="C:plasma membrane"/>
    <property type="evidence" value="ECO:0007669"/>
    <property type="project" value="TreeGrafter"/>
</dbReference>
<dbReference type="GO" id="GO:0051897">
    <property type="term" value="P:positive regulation of phosphatidylinositol 3-kinase/protein kinase B signal transduction"/>
    <property type="evidence" value="ECO:0007669"/>
    <property type="project" value="TreeGrafter"/>
</dbReference>
<dbReference type="PANTHER" id="PTHR24416">
    <property type="entry name" value="TYROSINE-PROTEIN KINASE RECEPTOR"/>
    <property type="match status" value="1"/>
</dbReference>
<dbReference type="GO" id="GO:0005518">
    <property type="term" value="F:collagen binding"/>
    <property type="evidence" value="ECO:0007669"/>
    <property type="project" value="TreeGrafter"/>
</dbReference>
<dbReference type="Gene3D" id="1.10.510.10">
    <property type="entry name" value="Transferase(Phosphotransferase) domain 1"/>
    <property type="match status" value="1"/>
</dbReference>
<sequence>MNLYQYLLNCKHEQPEETTLYNTTLFFATQISSALTYLESLHIYHRDIAARNCLVSIDLNIKLCDLAMCNEIYADDYVLVSVGNDIKTRRPIRWCAWETICLNQFTSKSDVFSFGVLLWEILTMVERPYGLLDDEQVIYNLRNFNHVLIIPSYAEDLTELILSCWNKYDYDRPTFYQLNHVLNQKQQLLSIKSDSYQQID</sequence>